<keyword evidence="5" id="KW-0812">Transmembrane</keyword>
<proteinExistence type="inferred from homology"/>
<dbReference type="CDD" id="cd11386">
    <property type="entry name" value="MCP_signal"/>
    <property type="match status" value="1"/>
</dbReference>
<dbReference type="SMART" id="SM00283">
    <property type="entry name" value="MA"/>
    <property type="match status" value="1"/>
</dbReference>
<dbReference type="Pfam" id="PF00672">
    <property type="entry name" value="HAMP"/>
    <property type="match status" value="1"/>
</dbReference>
<feature type="domain" description="HAMP" evidence="7">
    <location>
        <begin position="88"/>
        <end position="135"/>
    </location>
</feature>
<dbReference type="PANTHER" id="PTHR32089:SF112">
    <property type="entry name" value="LYSOZYME-LIKE PROTEIN-RELATED"/>
    <property type="match status" value="1"/>
</dbReference>
<keyword evidence="9" id="KW-1185">Reference proteome</keyword>
<evidence type="ECO:0000256" key="2">
    <source>
        <dbReference type="ARBA" id="ARBA00023224"/>
    </source>
</evidence>
<evidence type="ECO:0000256" key="3">
    <source>
        <dbReference type="ARBA" id="ARBA00029447"/>
    </source>
</evidence>
<evidence type="ECO:0000313" key="9">
    <source>
        <dbReference type="Proteomes" id="UP001161389"/>
    </source>
</evidence>
<dbReference type="AlphaFoldDB" id="A0AA37SDU6"/>
<dbReference type="Gene3D" id="1.10.287.950">
    <property type="entry name" value="Methyl-accepting chemotaxis protein"/>
    <property type="match status" value="1"/>
</dbReference>
<keyword evidence="5" id="KW-1133">Transmembrane helix</keyword>
<dbReference type="RefSeq" id="WP_284382704.1">
    <property type="nucleotide sequence ID" value="NZ_BSNM01000016.1"/>
</dbReference>
<protein>
    <recommendedName>
        <fullName evidence="10">Methyl-accepting chemotaxis protein</fullName>
    </recommendedName>
</protein>
<dbReference type="InterPro" id="IPR004090">
    <property type="entry name" value="Chemotax_Me-accpt_rcpt"/>
</dbReference>
<dbReference type="EMBL" id="BSNM01000016">
    <property type="protein sequence ID" value="GLQ32646.1"/>
    <property type="molecule type" value="Genomic_DNA"/>
</dbReference>
<gene>
    <name evidence="8" type="ORF">GCM10007876_31250</name>
</gene>
<dbReference type="PROSITE" id="PS50885">
    <property type="entry name" value="HAMP"/>
    <property type="match status" value="1"/>
</dbReference>
<dbReference type="Pfam" id="PF00015">
    <property type="entry name" value="MCPsignal"/>
    <property type="match status" value="1"/>
</dbReference>
<dbReference type="InterPro" id="IPR003660">
    <property type="entry name" value="HAMP_dom"/>
</dbReference>
<reference evidence="8" key="2">
    <citation type="submission" date="2023-01" db="EMBL/GenBank/DDBJ databases">
        <title>Draft genome sequence of Litoribrevibacter albus strain NBRC 110071.</title>
        <authorList>
            <person name="Sun Q."/>
            <person name="Mori K."/>
        </authorList>
    </citation>
    <scope>NUCLEOTIDE SEQUENCE</scope>
    <source>
        <strain evidence="8">NBRC 110071</strain>
    </source>
</reference>
<name>A0AA37SDU6_9GAMM</name>
<dbReference type="FunFam" id="1.10.287.950:FF:000001">
    <property type="entry name" value="Methyl-accepting chemotaxis sensory transducer"/>
    <property type="match status" value="1"/>
</dbReference>
<feature type="domain" description="Methyl-accepting transducer" evidence="6">
    <location>
        <begin position="140"/>
        <end position="376"/>
    </location>
</feature>
<feature type="transmembrane region" description="Helical" evidence="5">
    <location>
        <begin position="62"/>
        <end position="84"/>
    </location>
</feature>
<evidence type="ECO:0000256" key="4">
    <source>
        <dbReference type="PROSITE-ProRule" id="PRU00284"/>
    </source>
</evidence>
<comment type="similarity">
    <text evidence="3">Belongs to the methyl-accepting chemotaxis (MCP) protein family.</text>
</comment>
<keyword evidence="2 4" id="KW-0807">Transducer</keyword>
<dbReference type="SMART" id="SM00304">
    <property type="entry name" value="HAMP"/>
    <property type="match status" value="1"/>
</dbReference>
<dbReference type="GO" id="GO:0006935">
    <property type="term" value="P:chemotaxis"/>
    <property type="evidence" value="ECO:0007669"/>
    <property type="project" value="InterPro"/>
</dbReference>
<organism evidence="8 9">
    <name type="scientific">Litoribrevibacter albus</name>
    <dbReference type="NCBI Taxonomy" id="1473156"/>
    <lineage>
        <taxon>Bacteria</taxon>
        <taxon>Pseudomonadati</taxon>
        <taxon>Pseudomonadota</taxon>
        <taxon>Gammaproteobacteria</taxon>
        <taxon>Oceanospirillales</taxon>
        <taxon>Oceanospirillaceae</taxon>
        <taxon>Litoribrevibacter</taxon>
    </lineage>
</organism>
<dbReference type="PROSITE" id="PS50111">
    <property type="entry name" value="CHEMOTAXIS_TRANSDUC_2"/>
    <property type="match status" value="1"/>
</dbReference>
<dbReference type="InterPro" id="IPR004089">
    <property type="entry name" value="MCPsignal_dom"/>
</dbReference>
<keyword evidence="5" id="KW-0472">Membrane</keyword>
<evidence type="ECO:0008006" key="10">
    <source>
        <dbReference type="Google" id="ProtNLM"/>
    </source>
</evidence>
<accession>A0AA37SDU6</accession>
<evidence type="ECO:0000313" key="8">
    <source>
        <dbReference type="EMBL" id="GLQ32646.1"/>
    </source>
</evidence>
<dbReference type="PANTHER" id="PTHR32089">
    <property type="entry name" value="METHYL-ACCEPTING CHEMOTAXIS PROTEIN MCPB"/>
    <property type="match status" value="1"/>
</dbReference>
<dbReference type="GO" id="GO:0004888">
    <property type="term" value="F:transmembrane signaling receptor activity"/>
    <property type="evidence" value="ECO:0007669"/>
    <property type="project" value="InterPro"/>
</dbReference>
<sequence>MYRTIVDMPLRFKFWMVNCFSFIGMSVLSIYAITSSFNQVHPNGEVASAEYWQYFSDQALGYALWVFVLMCLVMGASQILISFVHQHVKVLKKAMRQAAEKGDLNIRVVEDCNDEIGQMAASFNNMQATFSSIVSDVKQATSEVNQVADEFKYQTETACSSLNGQQQVSSRVMSEVETLKASSDQVLSSAQTAKRVSEHAEEVLNEGRSSIEQIISSTKVIAGDVEQTSTQVNQLAEDSTSISGFVEVIRSISEQTNLLALNAAIEAARAGEQGRGFAVVADEVRSLASKTHEATDKIGDILNKFAELTNSVVTAMEQSRAHVEESVEHADLAQSSFSQIARSVTELAESNQLIEQEAYGQADKTESVFDCVRSIESVTNTTVSGAKNIHLQVEHLQSVTHQLSGQLNKFQLS</sequence>
<dbReference type="PRINTS" id="PR00260">
    <property type="entry name" value="CHEMTRNSDUCR"/>
</dbReference>
<dbReference type="CDD" id="cd06225">
    <property type="entry name" value="HAMP"/>
    <property type="match status" value="1"/>
</dbReference>
<dbReference type="SUPFAM" id="SSF58104">
    <property type="entry name" value="Methyl-accepting chemotaxis protein (MCP) signaling domain"/>
    <property type="match status" value="1"/>
</dbReference>
<comment type="subcellular location">
    <subcellularLocation>
        <location evidence="1">Membrane</location>
    </subcellularLocation>
</comment>
<dbReference type="Gene3D" id="1.10.8.500">
    <property type="entry name" value="HAMP domain in histidine kinase"/>
    <property type="match status" value="1"/>
</dbReference>
<evidence type="ECO:0000259" key="6">
    <source>
        <dbReference type="PROSITE" id="PS50111"/>
    </source>
</evidence>
<reference evidence="8" key="1">
    <citation type="journal article" date="2014" name="Int. J. Syst. Evol. Microbiol.">
        <title>Complete genome sequence of Corynebacterium casei LMG S-19264T (=DSM 44701T), isolated from a smear-ripened cheese.</title>
        <authorList>
            <consortium name="US DOE Joint Genome Institute (JGI-PGF)"/>
            <person name="Walter F."/>
            <person name="Albersmeier A."/>
            <person name="Kalinowski J."/>
            <person name="Ruckert C."/>
        </authorList>
    </citation>
    <scope>NUCLEOTIDE SEQUENCE</scope>
    <source>
        <strain evidence="8">NBRC 110071</strain>
    </source>
</reference>
<dbReference type="GO" id="GO:0007165">
    <property type="term" value="P:signal transduction"/>
    <property type="evidence" value="ECO:0007669"/>
    <property type="project" value="UniProtKB-KW"/>
</dbReference>
<dbReference type="GO" id="GO:0016020">
    <property type="term" value="C:membrane"/>
    <property type="evidence" value="ECO:0007669"/>
    <property type="project" value="UniProtKB-SubCell"/>
</dbReference>
<dbReference type="Proteomes" id="UP001161389">
    <property type="component" value="Unassembled WGS sequence"/>
</dbReference>
<evidence type="ECO:0000259" key="7">
    <source>
        <dbReference type="PROSITE" id="PS50885"/>
    </source>
</evidence>
<evidence type="ECO:0000256" key="5">
    <source>
        <dbReference type="SAM" id="Phobius"/>
    </source>
</evidence>
<feature type="transmembrane region" description="Helical" evidence="5">
    <location>
        <begin position="12"/>
        <end position="33"/>
    </location>
</feature>
<evidence type="ECO:0000256" key="1">
    <source>
        <dbReference type="ARBA" id="ARBA00004370"/>
    </source>
</evidence>
<comment type="caution">
    <text evidence="8">The sequence shown here is derived from an EMBL/GenBank/DDBJ whole genome shotgun (WGS) entry which is preliminary data.</text>
</comment>